<feature type="domain" description="Multidrug resistance protein MdtA-like alpha-helical hairpin" evidence="4">
    <location>
        <begin position="110"/>
        <end position="178"/>
    </location>
</feature>
<dbReference type="InterPro" id="IPR006143">
    <property type="entry name" value="RND_pump_MFP"/>
</dbReference>
<dbReference type="Proteomes" id="UP001180487">
    <property type="component" value="Unassembled WGS sequence"/>
</dbReference>
<keyword evidence="9" id="KW-1185">Reference proteome</keyword>
<dbReference type="InterPro" id="IPR058624">
    <property type="entry name" value="MdtA-like_HH"/>
</dbReference>
<evidence type="ECO:0000313" key="9">
    <source>
        <dbReference type="Proteomes" id="UP001180487"/>
    </source>
</evidence>
<accession>A0ABU2CG22</accession>
<dbReference type="InterPro" id="IPR058626">
    <property type="entry name" value="MdtA-like_b-barrel"/>
</dbReference>
<evidence type="ECO:0000259" key="7">
    <source>
        <dbReference type="Pfam" id="PF25967"/>
    </source>
</evidence>
<dbReference type="Pfam" id="PF25967">
    <property type="entry name" value="RND-MFP_C"/>
    <property type="match status" value="1"/>
</dbReference>
<keyword evidence="3" id="KW-0732">Signal</keyword>
<dbReference type="SUPFAM" id="SSF111369">
    <property type="entry name" value="HlyD-like secretion proteins"/>
    <property type="match status" value="1"/>
</dbReference>
<dbReference type="EMBL" id="JAVDXT010000007">
    <property type="protein sequence ID" value="MDR7380241.1"/>
    <property type="molecule type" value="Genomic_DNA"/>
</dbReference>
<dbReference type="Pfam" id="PF25917">
    <property type="entry name" value="BSH_RND"/>
    <property type="match status" value="1"/>
</dbReference>
<proteinExistence type="inferred from homology"/>
<evidence type="ECO:0000259" key="6">
    <source>
        <dbReference type="Pfam" id="PF25944"/>
    </source>
</evidence>
<evidence type="ECO:0000256" key="1">
    <source>
        <dbReference type="ARBA" id="ARBA00004196"/>
    </source>
</evidence>
<dbReference type="NCBIfam" id="TIGR01730">
    <property type="entry name" value="RND_mfp"/>
    <property type="match status" value="1"/>
</dbReference>
<name>A0ABU2CG22_9BURK</name>
<comment type="subcellular location">
    <subcellularLocation>
        <location evidence="1">Cell envelope</location>
    </subcellularLocation>
</comment>
<dbReference type="InterPro" id="IPR058627">
    <property type="entry name" value="MdtA-like_C"/>
</dbReference>
<dbReference type="Gene3D" id="2.40.50.100">
    <property type="match status" value="1"/>
</dbReference>
<evidence type="ECO:0000259" key="4">
    <source>
        <dbReference type="Pfam" id="PF25876"/>
    </source>
</evidence>
<dbReference type="PANTHER" id="PTHR30158:SF3">
    <property type="entry name" value="MULTIDRUG EFFLUX PUMP SUBUNIT ACRA-RELATED"/>
    <property type="match status" value="1"/>
</dbReference>
<dbReference type="InterPro" id="IPR058625">
    <property type="entry name" value="MdtA-like_BSH"/>
</dbReference>
<reference evidence="8 9" key="1">
    <citation type="submission" date="2023-07" db="EMBL/GenBank/DDBJ databases">
        <title>Sorghum-associated microbial communities from plants grown in Nebraska, USA.</title>
        <authorList>
            <person name="Schachtman D."/>
        </authorList>
    </citation>
    <scope>NUCLEOTIDE SEQUENCE [LARGE SCALE GENOMIC DNA]</scope>
    <source>
        <strain evidence="8 9">BE313</strain>
    </source>
</reference>
<feature type="domain" description="Multidrug resistance protein MdtA-like C-terminal permuted SH3" evidence="7">
    <location>
        <begin position="306"/>
        <end position="368"/>
    </location>
</feature>
<gene>
    <name evidence="8" type="ORF">J2X19_004943</name>
</gene>
<dbReference type="Gene3D" id="2.40.30.170">
    <property type="match status" value="1"/>
</dbReference>
<sequence>MPMLFSSVRRPAGLAAALAASALLAACGKAPQGGPPPQLGTPQVSFVVVQPQRVALTTELPGRTAPVLVSDVRPQITGLVQTRRFTEGSDVKAGELLYQIDPATYRASADSAQAALAKAEANLVSVKLKAGRYQELVAIKAVSQQEADDAAASLLQTEADVASAKAALQTAKINLDYTRITAPISGRVGKSSVTPGALVTANQASALATVQQLNPIYVDVTQSSSEVLRLKRALSKGSLRSGTAKARLLLEDGSSYALEGKLKFSDVTVDPNTGAITLRAEFPNPTGELLPGMYVRAVLEEGVMEQAVLAPQRAVARDATGKPTAYVVTADGKLEQRALQTGQAIGDQWLVTSGLQAGDRLVVEGQQKAQPGAAVDAVAYDPTRAAAAKPPASAPAKS</sequence>
<feature type="domain" description="Multidrug resistance protein MdtA-like beta-barrel" evidence="6">
    <location>
        <begin position="215"/>
        <end position="302"/>
    </location>
</feature>
<dbReference type="Gene3D" id="1.10.287.470">
    <property type="entry name" value="Helix hairpin bin"/>
    <property type="match status" value="1"/>
</dbReference>
<dbReference type="Gene3D" id="2.40.420.20">
    <property type="match status" value="1"/>
</dbReference>
<organism evidence="8 9">
    <name type="scientific">Rhodoferax ferrireducens</name>
    <dbReference type="NCBI Taxonomy" id="192843"/>
    <lineage>
        <taxon>Bacteria</taxon>
        <taxon>Pseudomonadati</taxon>
        <taxon>Pseudomonadota</taxon>
        <taxon>Betaproteobacteria</taxon>
        <taxon>Burkholderiales</taxon>
        <taxon>Comamonadaceae</taxon>
        <taxon>Rhodoferax</taxon>
    </lineage>
</organism>
<dbReference type="Pfam" id="PF25876">
    <property type="entry name" value="HH_MFP_RND"/>
    <property type="match status" value="1"/>
</dbReference>
<dbReference type="Pfam" id="PF25944">
    <property type="entry name" value="Beta-barrel_RND"/>
    <property type="match status" value="1"/>
</dbReference>
<evidence type="ECO:0000256" key="3">
    <source>
        <dbReference type="SAM" id="SignalP"/>
    </source>
</evidence>
<feature type="chain" id="PRO_5046590602" evidence="3">
    <location>
        <begin position="26"/>
        <end position="398"/>
    </location>
</feature>
<evidence type="ECO:0000313" key="8">
    <source>
        <dbReference type="EMBL" id="MDR7380241.1"/>
    </source>
</evidence>
<comment type="caution">
    <text evidence="8">The sequence shown here is derived from an EMBL/GenBank/DDBJ whole genome shotgun (WGS) entry which is preliminary data.</text>
</comment>
<evidence type="ECO:0000256" key="2">
    <source>
        <dbReference type="ARBA" id="ARBA00009477"/>
    </source>
</evidence>
<feature type="signal peptide" evidence="3">
    <location>
        <begin position="1"/>
        <end position="25"/>
    </location>
</feature>
<evidence type="ECO:0000259" key="5">
    <source>
        <dbReference type="Pfam" id="PF25917"/>
    </source>
</evidence>
<comment type="similarity">
    <text evidence="2">Belongs to the membrane fusion protein (MFP) (TC 8.A.1) family.</text>
</comment>
<dbReference type="PANTHER" id="PTHR30158">
    <property type="entry name" value="ACRA/E-RELATED COMPONENT OF DRUG EFFLUX TRANSPORTER"/>
    <property type="match status" value="1"/>
</dbReference>
<feature type="domain" description="Multidrug resistance protein MdtA-like barrel-sandwich hybrid" evidence="5">
    <location>
        <begin position="71"/>
        <end position="211"/>
    </location>
</feature>
<protein>
    <submittedName>
        <fullName evidence="8">Membrane fusion protein (Multidrug efflux system)</fullName>
    </submittedName>
</protein>